<evidence type="ECO:0000313" key="4">
    <source>
        <dbReference type="Proteomes" id="UP000631181"/>
    </source>
</evidence>
<feature type="region of interest" description="Disordered" evidence="1">
    <location>
        <begin position="202"/>
        <end position="313"/>
    </location>
</feature>
<dbReference type="Pfam" id="PF23155">
    <property type="entry name" value="DUF7053"/>
    <property type="match status" value="1"/>
</dbReference>
<evidence type="ECO:0000313" key="3">
    <source>
        <dbReference type="EMBL" id="KAF7719387.1"/>
    </source>
</evidence>
<feature type="compositionally biased region" description="Low complexity" evidence="1">
    <location>
        <begin position="202"/>
        <end position="211"/>
    </location>
</feature>
<dbReference type="PANTHER" id="PTHR38117:SF2">
    <property type="entry name" value="NACHT AND WD40 DOMAIN PROTEIN"/>
    <property type="match status" value="1"/>
</dbReference>
<dbReference type="InterPro" id="IPR055481">
    <property type="entry name" value="DUF7053"/>
</dbReference>
<reference evidence="3" key="1">
    <citation type="journal article" date="2020" name="Front. Microbiol.">
        <title>Gene regulatory networks of Penicillium echinulatum 2HH and Penicillium oxalicum 114-2 inferred by a computational biology approach.</title>
        <authorList>
            <person name="Lenz A.R."/>
            <person name="Galan-Vasquez E."/>
            <person name="Balbinot E."/>
            <person name="De Abreu F.P."/>
            <person name="De Oliveira N.S."/>
            <person name="Da Rosa L.O."/>
            <person name="De Avila E Silva S."/>
            <person name="Camassola M."/>
            <person name="Dillon A.J.P."/>
            <person name="Perez-Rueda E."/>
        </authorList>
    </citation>
    <scope>NUCLEOTIDE SEQUENCE</scope>
    <source>
        <strain evidence="3">S1M29</strain>
    </source>
</reference>
<dbReference type="AlphaFoldDB" id="A0A8J8WBH9"/>
<evidence type="ECO:0000256" key="1">
    <source>
        <dbReference type="SAM" id="MobiDB-lite"/>
    </source>
</evidence>
<gene>
    <name evidence="3" type="ORF">PECM_006987</name>
</gene>
<name>A0A8J8WBH9_9EURO</name>
<comment type="caution">
    <text evidence="3">The sequence shown here is derived from an EMBL/GenBank/DDBJ whole genome shotgun (WGS) entry which is preliminary data.</text>
</comment>
<keyword evidence="4" id="KW-1185">Reference proteome</keyword>
<organism evidence="3 4">
    <name type="scientific">Penicillium ucsense</name>
    <dbReference type="NCBI Taxonomy" id="2839758"/>
    <lineage>
        <taxon>Eukaryota</taxon>
        <taxon>Fungi</taxon>
        <taxon>Dikarya</taxon>
        <taxon>Ascomycota</taxon>
        <taxon>Pezizomycotina</taxon>
        <taxon>Eurotiomycetes</taxon>
        <taxon>Eurotiomycetidae</taxon>
        <taxon>Eurotiales</taxon>
        <taxon>Aspergillaceae</taxon>
        <taxon>Penicillium</taxon>
    </lineage>
</organism>
<sequence length="313" mass="35083">MLRKRESYTHFTPIPACVPRQLALDILHSHGEIITLNPLVLSYHPIAAPRDAAADEFYFSWYEIVERVQYLPGLGKIGSGKVNFNGCFHNTDWGLETHTFVPLGIEIKSRWRIAGNHVNEPRKFTEFRHDRAPENGLYLQEDIEINCNITLVSFVKGQLKAASKVLVDRLIKKAELLDAGVLQGYVEDGRLKTINPADRSSVARSDSLLSSSRRHSDMGSLRSYELPRSPTGSIREQSAYSPSRGSFIPSQRGSDKQGFVAELPADFYHRQPSQDSPNDRSRKYAAELPATMESPEGYVPSKHGIQELPPGPQ</sequence>
<proteinExistence type="predicted"/>
<feature type="domain" description="DUF7053" evidence="2">
    <location>
        <begin position="3"/>
        <end position="175"/>
    </location>
</feature>
<dbReference type="Proteomes" id="UP000631181">
    <property type="component" value="Unassembled WGS sequence"/>
</dbReference>
<dbReference type="PANTHER" id="PTHR38117">
    <property type="entry name" value="NACHT AND WD40 DOMAIN PROTEIN"/>
    <property type="match status" value="1"/>
</dbReference>
<feature type="compositionally biased region" description="Polar residues" evidence="1">
    <location>
        <begin position="230"/>
        <end position="252"/>
    </location>
</feature>
<dbReference type="OrthoDB" id="5078320at2759"/>
<evidence type="ECO:0000259" key="2">
    <source>
        <dbReference type="Pfam" id="PF23155"/>
    </source>
</evidence>
<dbReference type="EMBL" id="WIWV01000006">
    <property type="protein sequence ID" value="KAF7719387.1"/>
    <property type="molecule type" value="Genomic_DNA"/>
</dbReference>
<protein>
    <recommendedName>
        <fullName evidence="2">DUF7053 domain-containing protein</fullName>
    </recommendedName>
</protein>
<accession>A0A8J8WBH9</accession>